<evidence type="ECO:0000313" key="3">
    <source>
        <dbReference type="Proteomes" id="UP000296201"/>
    </source>
</evidence>
<feature type="region of interest" description="Disordered" evidence="1">
    <location>
        <begin position="187"/>
        <end position="249"/>
    </location>
</feature>
<dbReference type="Proteomes" id="UP000296201">
    <property type="component" value="Chromosome"/>
</dbReference>
<dbReference type="AlphaFoldDB" id="A0A4V1C914"/>
<dbReference type="EMBL" id="CP032096">
    <property type="protein sequence ID" value="QBZ83814.1"/>
    <property type="molecule type" value="Genomic_DNA"/>
</dbReference>
<gene>
    <name evidence="2" type="ORF">GHNINEIG_01876</name>
</gene>
<protein>
    <submittedName>
        <fullName evidence="2">Putative SrpA-related protein</fullName>
    </submittedName>
</protein>
<evidence type="ECO:0000256" key="1">
    <source>
        <dbReference type="SAM" id="MobiDB-lite"/>
    </source>
</evidence>
<accession>A0A4V1C914</accession>
<feature type="compositionally biased region" description="Low complexity" evidence="1">
    <location>
        <begin position="197"/>
        <end position="206"/>
    </location>
</feature>
<feature type="region of interest" description="Disordered" evidence="1">
    <location>
        <begin position="53"/>
        <end position="72"/>
    </location>
</feature>
<evidence type="ECO:0000313" key="2">
    <source>
        <dbReference type="EMBL" id="QBZ83814.1"/>
    </source>
</evidence>
<name>A0A4V1C914_9GAMM</name>
<organism evidence="2 3">
    <name type="scientific">Hydrogenovibrio crunogenus</name>
    <dbReference type="NCBI Taxonomy" id="39765"/>
    <lineage>
        <taxon>Bacteria</taxon>
        <taxon>Pseudomonadati</taxon>
        <taxon>Pseudomonadota</taxon>
        <taxon>Gammaproteobacteria</taxon>
        <taxon>Thiotrichales</taxon>
        <taxon>Piscirickettsiaceae</taxon>
        <taxon>Hydrogenovibrio</taxon>
    </lineage>
</organism>
<sequence>MVVSLNTISPNASPHGVISQNVPDHKLDTTPANEILIPSKSRTSALDTFQSTLKTSTQSGAENNQTDEKSRAIADQKKNEQEVAQIIQQLKVRDLEVKAHEQAHLGVGGQYVTSGASYVYQTGPDGNRYAIGGEVGIDTSPIAGDPEATLLKAQQVQAAAMAPAKPSSQDYSVARAAMQMANNARMELARSDEKDQTTNNNQATENNRNDAQQLVAAEESVEPKVIAKNDNGSLISPERQQFDLRMATR</sequence>
<feature type="compositionally biased region" description="Polar residues" evidence="1">
    <location>
        <begin position="53"/>
        <end position="64"/>
    </location>
</feature>
<dbReference type="Pfam" id="PF12118">
    <property type="entry name" value="SprA-related"/>
    <property type="match status" value="1"/>
</dbReference>
<proteinExistence type="predicted"/>
<dbReference type="InterPro" id="IPR021973">
    <property type="entry name" value="SprA-related"/>
</dbReference>
<reference evidence="2 3" key="1">
    <citation type="submission" date="2018-08" db="EMBL/GenBank/DDBJ databases">
        <title>Horizontal acquisition of hydrogen conversion ability and other habitat adaptations in Hydrogenovibrio crunogenus strains.</title>
        <authorList>
            <person name="Gonnella G."/>
            <person name="Adam N."/>
            <person name="Perner M."/>
        </authorList>
    </citation>
    <scope>NUCLEOTIDE SEQUENCE [LARGE SCALE GENOMIC DNA]</scope>
    <source>
        <strain evidence="2 3">SP-41</strain>
    </source>
</reference>
<feature type="compositionally biased region" description="Basic and acidic residues" evidence="1">
    <location>
        <begin position="187"/>
        <end position="196"/>
    </location>
</feature>
<dbReference type="OrthoDB" id="9812722at2"/>
<keyword evidence="3" id="KW-1185">Reference proteome</keyword>